<gene>
    <name evidence="2" type="primary">Dwil\GK27972</name>
    <name evidence="2" type="ORF">Dwil_GK27972</name>
</gene>
<accession>A0A0Q9WW53</accession>
<feature type="signal peptide" evidence="1">
    <location>
        <begin position="1"/>
        <end position="19"/>
    </location>
</feature>
<feature type="chain" id="PRO_5006387215" evidence="1">
    <location>
        <begin position="20"/>
        <end position="128"/>
    </location>
</feature>
<dbReference type="EMBL" id="CH963846">
    <property type="protein sequence ID" value="KRF97604.1"/>
    <property type="molecule type" value="Genomic_DNA"/>
</dbReference>
<evidence type="ECO:0000313" key="3">
    <source>
        <dbReference type="Proteomes" id="UP000007798"/>
    </source>
</evidence>
<sequence>MSKAHLIAIVALMAVAINSSPVANNDNVGYHVKKCLEEQNVNPSDISVLNKNIFLFWRIVKCGFHCSAEYHNLIDSNGYLDLEPSSIFENATEIGRKQIKDCQAKLYDTSSDKCDYAWNVLQCAKLLN</sequence>
<name>A0A0Q9WW53_DROWI</name>
<dbReference type="Proteomes" id="UP000007798">
    <property type="component" value="Unassembled WGS sequence"/>
</dbReference>
<dbReference type="OrthoDB" id="7947612at2759"/>
<evidence type="ECO:0000313" key="2">
    <source>
        <dbReference type="EMBL" id="KRF97604.1"/>
    </source>
</evidence>
<dbReference type="Pfam" id="PF01395">
    <property type="entry name" value="PBP_GOBP"/>
    <property type="match status" value="1"/>
</dbReference>
<dbReference type="GO" id="GO:0005549">
    <property type="term" value="F:odorant binding"/>
    <property type="evidence" value="ECO:0007669"/>
    <property type="project" value="InterPro"/>
</dbReference>
<dbReference type="InParanoid" id="A0A0Q9WW53"/>
<proteinExistence type="predicted"/>
<dbReference type="CDD" id="cd23992">
    <property type="entry name" value="PBP_GOBP"/>
    <property type="match status" value="1"/>
</dbReference>
<keyword evidence="3" id="KW-1185">Reference proteome</keyword>
<dbReference type="Gene3D" id="1.10.238.20">
    <property type="entry name" value="Pheromone/general odorant binding protein domain"/>
    <property type="match status" value="1"/>
</dbReference>
<dbReference type="InterPro" id="IPR036728">
    <property type="entry name" value="PBP_GOBP_sf"/>
</dbReference>
<dbReference type="InterPro" id="IPR006170">
    <property type="entry name" value="PBP/GOBP"/>
</dbReference>
<dbReference type="SUPFAM" id="SSF47565">
    <property type="entry name" value="Insect pheromone/odorant-binding proteins"/>
    <property type="match status" value="1"/>
</dbReference>
<dbReference type="AlphaFoldDB" id="A0A0Q9WW53"/>
<evidence type="ECO:0000256" key="1">
    <source>
        <dbReference type="SAM" id="SignalP"/>
    </source>
</evidence>
<protein>
    <submittedName>
        <fullName evidence="2">Uncharacterized protein</fullName>
    </submittedName>
</protein>
<organism evidence="2 3">
    <name type="scientific">Drosophila willistoni</name>
    <name type="common">Fruit fly</name>
    <dbReference type="NCBI Taxonomy" id="7260"/>
    <lineage>
        <taxon>Eukaryota</taxon>
        <taxon>Metazoa</taxon>
        <taxon>Ecdysozoa</taxon>
        <taxon>Arthropoda</taxon>
        <taxon>Hexapoda</taxon>
        <taxon>Insecta</taxon>
        <taxon>Pterygota</taxon>
        <taxon>Neoptera</taxon>
        <taxon>Endopterygota</taxon>
        <taxon>Diptera</taxon>
        <taxon>Brachycera</taxon>
        <taxon>Muscomorpha</taxon>
        <taxon>Ephydroidea</taxon>
        <taxon>Drosophilidae</taxon>
        <taxon>Drosophila</taxon>
        <taxon>Sophophora</taxon>
    </lineage>
</organism>
<reference evidence="2 3" key="1">
    <citation type="journal article" date="2007" name="Nature">
        <title>Evolution of genes and genomes on the Drosophila phylogeny.</title>
        <authorList>
            <consortium name="Drosophila 12 Genomes Consortium"/>
            <person name="Clark A.G."/>
            <person name="Eisen M.B."/>
            <person name="Smith D.R."/>
            <person name="Bergman C.M."/>
            <person name="Oliver B."/>
            <person name="Markow T.A."/>
            <person name="Kaufman T.C."/>
            <person name="Kellis M."/>
            <person name="Gelbart W."/>
            <person name="Iyer V.N."/>
            <person name="Pollard D.A."/>
            <person name="Sackton T.B."/>
            <person name="Larracuente A.M."/>
            <person name="Singh N.D."/>
            <person name="Abad J.P."/>
            <person name="Abt D.N."/>
            <person name="Adryan B."/>
            <person name="Aguade M."/>
            <person name="Akashi H."/>
            <person name="Anderson W.W."/>
            <person name="Aquadro C.F."/>
            <person name="Ardell D.H."/>
            <person name="Arguello R."/>
            <person name="Artieri C.G."/>
            <person name="Barbash D.A."/>
            <person name="Barker D."/>
            <person name="Barsanti P."/>
            <person name="Batterham P."/>
            <person name="Batzoglou S."/>
            <person name="Begun D."/>
            <person name="Bhutkar A."/>
            <person name="Blanco E."/>
            <person name="Bosak S.A."/>
            <person name="Bradley R.K."/>
            <person name="Brand A.D."/>
            <person name="Brent M.R."/>
            <person name="Brooks A.N."/>
            <person name="Brown R.H."/>
            <person name="Butlin R.K."/>
            <person name="Caggese C."/>
            <person name="Calvi B.R."/>
            <person name="Bernardo de Carvalho A."/>
            <person name="Caspi A."/>
            <person name="Castrezana S."/>
            <person name="Celniker S.E."/>
            <person name="Chang J.L."/>
            <person name="Chapple C."/>
            <person name="Chatterji S."/>
            <person name="Chinwalla A."/>
            <person name="Civetta A."/>
            <person name="Clifton S.W."/>
            <person name="Comeron J.M."/>
            <person name="Costello J.C."/>
            <person name="Coyne J.A."/>
            <person name="Daub J."/>
            <person name="David R.G."/>
            <person name="Delcher A.L."/>
            <person name="Delehaunty K."/>
            <person name="Do C.B."/>
            <person name="Ebling H."/>
            <person name="Edwards K."/>
            <person name="Eickbush T."/>
            <person name="Evans J.D."/>
            <person name="Filipski A."/>
            <person name="Findeiss S."/>
            <person name="Freyhult E."/>
            <person name="Fulton L."/>
            <person name="Fulton R."/>
            <person name="Garcia A.C."/>
            <person name="Gardiner A."/>
            <person name="Garfield D.A."/>
            <person name="Garvin B.E."/>
            <person name="Gibson G."/>
            <person name="Gilbert D."/>
            <person name="Gnerre S."/>
            <person name="Godfrey J."/>
            <person name="Good R."/>
            <person name="Gotea V."/>
            <person name="Gravely B."/>
            <person name="Greenberg A.J."/>
            <person name="Griffiths-Jones S."/>
            <person name="Gross S."/>
            <person name="Guigo R."/>
            <person name="Gustafson E.A."/>
            <person name="Haerty W."/>
            <person name="Hahn M.W."/>
            <person name="Halligan D.L."/>
            <person name="Halpern A.L."/>
            <person name="Halter G.M."/>
            <person name="Han M.V."/>
            <person name="Heger A."/>
            <person name="Hillier L."/>
            <person name="Hinrichs A.S."/>
            <person name="Holmes I."/>
            <person name="Hoskins R.A."/>
            <person name="Hubisz M.J."/>
            <person name="Hultmark D."/>
            <person name="Huntley M.A."/>
            <person name="Jaffe D.B."/>
            <person name="Jagadeeshan S."/>
            <person name="Jeck W.R."/>
            <person name="Johnson J."/>
            <person name="Jones C.D."/>
            <person name="Jordan W.C."/>
            <person name="Karpen G.H."/>
            <person name="Kataoka E."/>
            <person name="Keightley P.D."/>
            <person name="Kheradpour P."/>
            <person name="Kirkness E.F."/>
            <person name="Koerich L.B."/>
            <person name="Kristiansen K."/>
            <person name="Kudrna D."/>
            <person name="Kulathinal R.J."/>
            <person name="Kumar S."/>
            <person name="Kwok R."/>
            <person name="Lander E."/>
            <person name="Langley C.H."/>
            <person name="Lapoint R."/>
            <person name="Lazzaro B.P."/>
            <person name="Lee S.J."/>
            <person name="Levesque L."/>
            <person name="Li R."/>
            <person name="Lin C.F."/>
            <person name="Lin M.F."/>
            <person name="Lindblad-Toh K."/>
            <person name="Llopart A."/>
            <person name="Long M."/>
            <person name="Low L."/>
            <person name="Lozovsky E."/>
            <person name="Lu J."/>
            <person name="Luo M."/>
            <person name="Machado C.A."/>
            <person name="Makalowski W."/>
            <person name="Marzo M."/>
            <person name="Matsuda M."/>
            <person name="Matzkin L."/>
            <person name="McAllister B."/>
            <person name="McBride C.S."/>
            <person name="McKernan B."/>
            <person name="McKernan K."/>
            <person name="Mendez-Lago M."/>
            <person name="Minx P."/>
            <person name="Mollenhauer M.U."/>
            <person name="Montooth K."/>
            <person name="Mount S.M."/>
            <person name="Mu X."/>
            <person name="Myers E."/>
            <person name="Negre B."/>
            <person name="Newfeld S."/>
            <person name="Nielsen R."/>
            <person name="Noor M.A."/>
            <person name="O'Grady P."/>
            <person name="Pachter L."/>
            <person name="Papaceit M."/>
            <person name="Parisi M.J."/>
            <person name="Parisi M."/>
            <person name="Parts L."/>
            <person name="Pedersen J.S."/>
            <person name="Pesole G."/>
            <person name="Phillippy A.M."/>
            <person name="Ponting C.P."/>
            <person name="Pop M."/>
            <person name="Porcelli D."/>
            <person name="Powell J.R."/>
            <person name="Prohaska S."/>
            <person name="Pruitt K."/>
            <person name="Puig M."/>
            <person name="Quesneville H."/>
            <person name="Ram K.R."/>
            <person name="Rand D."/>
            <person name="Rasmussen M.D."/>
            <person name="Reed L.K."/>
            <person name="Reenan R."/>
            <person name="Reily A."/>
            <person name="Remington K.A."/>
            <person name="Rieger T.T."/>
            <person name="Ritchie M.G."/>
            <person name="Robin C."/>
            <person name="Rogers Y.H."/>
            <person name="Rohde C."/>
            <person name="Rozas J."/>
            <person name="Rubenfield M.J."/>
            <person name="Ruiz A."/>
            <person name="Russo S."/>
            <person name="Salzberg S.L."/>
            <person name="Sanchez-Gracia A."/>
            <person name="Saranga D.J."/>
            <person name="Sato H."/>
            <person name="Schaeffer S.W."/>
            <person name="Schatz M.C."/>
            <person name="Schlenke T."/>
            <person name="Schwartz R."/>
            <person name="Segarra C."/>
            <person name="Singh R.S."/>
            <person name="Sirot L."/>
            <person name="Sirota M."/>
            <person name="Sisneros N.B."/>
            <person name="Smith C.D."/>
            <person name="Smith T.F."/>
            <person name="Spieth J."/>
            <person name="Stage D.E."/>
            <person name="Stark A."/>
            <person name="Stephan W."/>
            <person name="Strausberg R.L."/>
            <person name="Strempel S."/>
            <person name="Sturgill D."/>
            <person name="Sutton G."/>
            <person name="Sutton G.G."/>
            <person name="Tao W."/>
            <person name="Teichmann S."/>
            <person name="Tobari Y.N."/>
            <person name="Tomimura Y."/>
            <person name="Tsolas J.M."/>
            <person name="Valente V.L."/>
            <person name="Venter E."/>
            <person name="Venter J.C."/>
            <person name="Vicario S."/>
            <person name="Vieira F.G."/>
            <person name="Vilella A.J."/>
            <person name="Villasante A."/>
            <person name="Walenz B."/>
            <person name="Wang J."/>
            <person name="Wasserman M."/>
            <person name="Watts T."/>
            <person name="Wilson D."/>
            <person name="Wilson R.K."/>
            <person name="Wing R.A."/>
            <person name="Wolfner M.F."/>
            <person name="Wong A."/>
            <person name="Wong G.K."/>
            <person name="Wu C.I."/>
            <person name="Wu G."/>
            <person name="Yamamoto D."/>
            <person name="Yang H.P."/>
            <person name="Yang S.P."/>
            <person name="Yorke J.A."/>
            <person name="Yoshida K."/>
            <person name="Zdobnov E."/>
            <person name="Zhang P."/>
            <person name="Zhang Y."/>
            <person name="Zimin A.V."/>
            <person name="Baldwin J."/>
            <person name="Abdouelleil A."/>
            <person name="Abdulkadir J."/>
            <person name="Abebe A."/>
            <person name="Abera B."/>
            <person name="Abreu J."/>
            <person name="Acer S.C."/>
            <person name="Aftuck L."/>
            <person name="Alexander A."/>
            <person name="An P."/>
            <person name="Anderson E."/>
            <person name="Anderson S."/>
            <person name="Arachi H."/>
            <person name="Azer M."/>
            <person name="Bachantsang P."/>
            <person name="Barry A."/>
            <person name="Bayul T."/>
            <person name="Berlin A."/>
            <person name="Bessette D."/>
            <person name="Bloom T."/>
            <person name="Blye J."/>
            <person name="Boguslavskiy L."/>
            <person name="Bonnet C."/>
            <person name="Boukhgalter B."/>
            <person name="Bourzgui I."/>
            <person name="Brown A."/>
            <person name="Cahill P."/>
            <person name="Channer S."/>
            <person name="Cheshatsang Y."/>
            <person name="Chuda L."/>
            <person name="Citroen M."/>
            <person name="Collymore A."/>
            <person name="Cooke P."/>
            <person name="Costello M."/>
            <person name="D'Aco K."/>
            <person name="Daza R."/>
            <person name="De Haan G."/>
            <person name="DeGray S."/>
            <person name="DeMaso C."/>
            <person name="Dhargay N."/>
            <person name="Dooley K."/>
            <person name="Dooley E."/>
            <person name="Doricent M."/>
            <person name="Dorje P."/>
            <person name="Dorjee K."/>
            <person name="Dupes A."/>
            <person name="Elong R."/>
            <person name="Falk J."/>
            <person name="Farina A."/>
            <person name="Faro S."/>
            <person name="Ferguson D."/>
            <person name="Fisher S."/>
            <person name="Foley C.D."/>
            <person name="Franke A."/>
            <person name="Friedrich D."/>
            <person name="Gadbois L."/>
            <person name="Gearin G."/>
            <person name="Gearin C.R."/>
            <person name="Giannoukos G."/>
            <person name="Goode T."/>
            <person name="Graham J."/>
            <person name="Grandbois E."/>
            <person name="Grewal S."/>
            <person name="Gyaltsen K."/>
            <person name="Hafez N."/>
            <person name="Hagos B."/>
            <person name="Hall J."/>
            <person name="Henson C."/>
            <person name="Hollinger A."/>
            <person name="Honan T."/>
            <person name="Huard M.D."/>
            <person name="Hughes L."/>
            <person name="Hurhula B."/>
            <person name="Husby M.E."/>
            <person name="Kamat A."/>
            <person name="Kanga B."/>
            <person name="Kashin S."/>
            <person name="Khazanovich D."/>
            <person name="Kisner P."/>
            <person name="Lance K."/>
            <person name="Lara M."/>
            <person name="Lee W."/>
            <person name="Lennon N."/>
            <person name="Letendre F."/>
            <person name="LeVine R."/>
            <person name="Lipovsky A."/>
            <person name="Liu X."/>
            <person name="Liu J."/>
            <person name="Liu S."/>
            <person name="Lokyitsang T."/>
            <person name="Lokyitsang Y."/>
            <person name="Lubonja R."/>
            <person name="Lui A."/>
            <person name="MacDonald P."/>
            <person name="Magnisalis V."/>
            <person name="Maru K."/>
            <person name="Matthews C."/>
            <person name="McCusker W."/>
            <person name="McDonough S."/>
            <person name="Mehta T."/>
            <person name="Meldrim J."/>
            <person name="Meneus L."/>
            <person name="Mihai O."/>
            <person name="Mihalev A."/>
            <person name="Mihova T."/>
            <person name="Mittelman R."/>
            <person name="Mlenga V."/>
            <person name="Montmayeur A."/>
            <person name="Mulrain L."/>
            <person name="Navidi A."/>
            <person name="Naylor J."/>
            <person name="Negash T."/>
            <person name="Nguyen T."/>
            <person name="Nguyen N."/>
            <person name="Nicol R."/>
            <person name="Norbu C."/>
            <person name="Norbu N."/>
            <person name="Novod N."/>
            <person name="O'Neill B."/>
            <person name="Osman S."/>
            <person name="Markiewicz E."/>
            <person name="Oyono O.L."/>
            <person name="Patti C."/>
            <person name="Phunkhang P."/>
            <person name="Pierre F."/>
            <person name="Priest M."/>
            <person name="Raghuraman S."/>
            <person name="Rege F."/>
            <person name="Reyes R."/>
            <person name="Rise C."/>
            <person name="Rogov P."/>
            <person name="Ross K."/>
            <person name="Ryan E."/>
            <person name="Settipalli S."/>
            <person name="Shea T."/>
            <person name="Sherpa N."/>
            <person name="Shi L."/>
            <person name="Shih D."/>
            <person name="Sparrow T."/>
            <person name="Spaulding J."/>
            <person name="Stalker J."/>
            <person name="Stange-Thomann N."/>
            <person name="Stavropoulos S."/>
            <person name="Stone C."/>
            <person name="Strader C."/>
            <person name="Tesfaye S."/>
            <person name="Thomson T."/>
            <person name="Thoulutsang Y."/>
            <person name="Thoulutsang D."/>
            <person name="Topham K."/>
            <person name="Topping I."/>
            <person name="Tsamla T."/>
            <person name="Vassiliev H."/>
            <person name="Vo A."/>
            <person name="Wangchuk T."/>
            <person name="Wangdi T."/>
            <person name="Weiand M."/>
            <person name="Wilkinson J."/>
            <person name="Wilson A."/>
            <person name="Yadav S."/>
            <person name="Young G."/>
            <person name="Yu Q."/>
            <person name="Zembek L."/>
            <person name="Zhong D."/>
            <person name="Zimmer A."/>
            <person name="Zwirko Z."/>
            <person name="Jaffe D.B."/>
            <person name="Alvarez P."/>
            <person name="Brockman W."/>
            <person name="Butler J."/>
            <person name="Chin C."/>
            <person name="Gnerre S."/>
            <person name="Grabherr M."/>
            <person name="Kleber M."/>
            <person name="Mauceli E."/>
            <person name="MacCallum I."/>
        </authorList>
    </citation>
    <scope>NUCLEOTIDE SEQUENCE [LARGE SCALE GENOMIC DNA]</scope>
    <source>
        <strain evidence="3">Tucson 14030-0811.24</strain>
    </source>
</reference>
<keyword evidence="1" id="KW-0732">Signal</keyword>